<keyword evidence="7 8" id="KW-0807">Transducer</keyword>
<evidence type="ECO:0000256" key="7">
    <source>
        <dbReference type="ARBA" id="ARBA00023224"/>
    </source>
</evidence>
<protein>
    <submittedName>
        <fullName evidence="11">Cache sensor-containing MCP-domain signal transduction protein</fullName>
    </submittedName>
</protein>
<evidence type="ECO:0000313" key="12">
    <source>
        <dbReference type="Proteomes" id="UP000503264"/>
    </source>
</evidence>
<feature type="transmembrane region" description="Helical" evidence="9">
    <location>
        <begin position="285"/>
        <end position="303"/>
    </location>
</feature>
<dbReference type="Gene3D" id="1.10.287.950">
    <property type="entry name" value="Methyl-accepting chemotaxis protein"/>
    <property type="match status" value="1"/>
</dbReference>
<keyword evidence="12" id="KW-1185">Reference proteome</keyword>
<dbReference type="PANTHER" id="PTHR32089:SF112">
    <property type="entry name" value="LYSOZYME-LIKE PROTEIN-RELATED"/>
    <property type="match status" value="1"/>
</dbReference>
<evidence type="ECO:0000256" key="6">
    <source>
        <dbReference type="ARBA" id="ARBA00023136"/>
    </source>
</evidence>
<dbReference type="Gene3D" id="3.30.450.20">
    <property type="entry name" value="PAS domain"/>
    <property type="match status" value="2"/>
</dbReference>
<evidence type="ECO:0000256" key="1">
    <source>
        <dbReference type="ARBA" id="ARBA00004651"/>
    </source>
</evidence>
<keyword evidence="4 9" id="KW-0812">Transmembrane</keyword>
<evidence type="ECO:0000256" key="4">
    <source>
        <dbReference type="ARBA" id="ARBA00022692"/>
    </source>
</evidence>
<accession>A0A6G5QDY5</accession>
<keyword evidence="5 9" id="KW-1133">Transmembrane helix</keyword>
<reference evidence="11 12" key="1">
    <citation type="submission" date="2016-07" db="EMBL/GenBank/DDBJ databases">
        <title>Comparative genomics of the Campylobacter concisus group.</title>
        <authorList>
            <person name="Miller W.G."/>
            <person name="Yee E."/>
            <person name="Chapman M.H."/>
            <person name="Huynh S."/>
            <person name="Bono J.L."/>
            <person name="On S.L.W."/>
            <person name="StLeger J."/>
            <person name="Foster G."/>
            <person name="Parker C.T."/>
        </authorList>
    </citation>
    <scope>NUCLEOTIDE SEQUENCE [LARGE SCALE GENOMIC DNA]</scope>
    <source>
        <strain evidence="11 12">CCUG 21559</strain>
    </source>
</reference>
<dbReference type="InterPro" id="IPR029151">
    <property type="entry name" value="Sensor-like_sf"/>
</dbReference>
<dbReference type="GO" id="GO:0006935">
    <property type="term" value="P:chemotaxis"/>
    <property type="evidence" value="ECO:0007669"/>
    <property type="project" value="UniProtKB-KW"/>
</dbReference>
<evidence type="ECO:0000259" key="10">
    <source>
        <dbReference type="PROSITE" id="PS50111"/>
    </source>
</evidence>
<dbReference type="InterPro" id="IPR004089">
    <property type="entry name" value="MCPsignal_dom"/>
</dbReference>
<dbReference type="PANTHER" id="PTHR32089">
    <property type="entry name" value="METHYL-ACCEPTING CHEMOTAXIS PROTEIN MCPB"/>
    <property type="match status" value="1"/>
</dbReference>
<evidence type="ECO:0000313" key="11">
    <source>
        <dbReference type="EMBL" id="QCD43868.1"/>
    </source>
</evidence>
<keyword evidence="6 9" id="KW-0472">Membrane</keyword>
<evidence type="ECO:0000256" key="3">
    <source>
        <dbReference type="ARBA" id="ARBA00022500"/>
    </source>
</evidence>
<evidence type="ECO:0000256" key="8">
    <source>
        <dbReference type="PROSITE-ProRule" id="PRU00284"/>
    </source>
</evidence>
<sequence>MRSITNKIAIMLIVALIVSFSAISVASYYTSGDKVVALVNQTQDKILQDVKITLDSFFNERLNLAKKVAKSLSNQERDGYAVGQNLKNAKAWSADTIDVIFAGYEADGAMYRSSGKHQTPKDGYDPRTRDWYKEVKAANKPIFTEPYMPVSKNELVVAFSAPITKDGSFIGGIGVNAFVKELSDKILQIGKTQYGYAYIMNKDGKILIHENPENIGKIFPATQQLVEKYNKKDFDKNGLISYENTRGENVFAKIIPANEQGWLIVTVLDANTFSTNTMPILKTQATLAVVFIVLLCLFVFFLLKKSLSPISIIQNKLNEVFAFVTHEAPVPSRLEIYTNDEFSQMSDNINKNIDKVTQGVKLDNTMISELNNVANLMIKGNLGAKISSDPNNPALVQLKELLNTFFNSISKNLTDVVDALNSYTKNDFTATIELPNGIEGELKDMILGVKNMGSEVSKMLNTNLNQAEILENRAQILAQSMKELTDGANSQASSLQESAAAVEQMSSSMSAVSQKTQDVIRQSDEIKNIITIIRDIADQTNLLALNAAIEAARAGEHGRGFAVVADEVRKLAERTQKSLGEIEANTNVLAQSINEMSESIKEQADGISMINQSVAQIDNLTRANVGVANRTNEVTAEVDNMAKTIAEDVRKKKF</sequence>
<feature type="domain" description="Methyl-accepting transducer" evidence="10">
    <location>
        <begin position="477"/>
        <end position="654"/>
    </location>
</feature>
<dbReference type="SUPFAM" id="SSF58104">
    <property type="entry name" value="Methyl-accepting chemotaxis protein (MCP) signaling domain"/>
    <property type="match status" value="1"/>
</dbReference>
<dbReference type="AlphaFoldDB" id="A0A6G5QDY5"/>
<dbReference type="GO" id="GO:0007165">
    <property type="term" value="P:signal transduction"/>
    <property type="evidence" value="ECO:0007669"/>
    <property type="project" value="UniProtKB-KW"/>
</dbReference>
<dbReference type="GO" id="GO:0005886">
    <property type="term" value="C:plasma membrane"/>
    <property type="evidence" value="ECO:0007669"/>
    <property type="project" value="UniProtKB-SubCell"/>
</dbReference>
<keyword evidence="2" id="KW-1003">Cell membrane</keyword>
<dbReference type="EMBL" id="CP012542">
    <property type="protein sequence ID" value="QCD43868.1"/>
    <property type="molecule type" value="Genomic_DNA"/>
</dbReference>
<name>A0A6G5QDY5_9BACT</name>
<organism evidence="11 12">
    <name type="scientific">Campylobacter mucosalis CCUG 21559</name>
    <dbReference type="NCBI Taxonomy" id="1032067"/>
    <lineage>
        <taxon>Bacteria</taxon>
        <taxon>Pseudomonadati</taxon>
        <taxon>Campylobacterota</taxon>
        <taxon>Epsilonproteobacteria</taxon>
        <taxon>Campylobacterales</taxon>
        <taxon>Campylobacteraceae</taxon>
        <taxon>Campylobacter</taxon>
    </lineage>
</organism>
<dbReference type="Pfam" id="PF02743">
    <property type="entry name" value="dCache_1"/>
    <property type="match status" value="1"/>
</dbReference>
<keyword evidence="3" id="KW-0145">Chemotaxis</keyword>
<dbReference type="CDD" id="cd12912">
    <property type="entry name" value="PDC2_MCP_like"/>
    <property type="match status" value="1"/>
</dbReference>
<dbReference type="CDD" id="cd12913">
    <property type="entry name" value="PDC1_MCP_like"/>
    <property type="match status" value="1"/>
</dbReference>
<dbReference type="SMART" id="SM00283">
    <property type="entry name" value="MA"/>
    <property type="match status" value="1"/>
</dbReference>
<dbReference type="PROSITE" id="PS50111">
    <property type="entry name" value="CHEMOTAXIS_TRANSDUC_2"/>
    <property type="match status" value="1"/>
</dbReference>
<evidence type="ECO:0000256" key="5">
    <source>
        <dbReference type="ARBA" id="ARBA00022989"/>
    </source>
</evidence>
<gene>
    <name evidence="11" type="ORF">CMUC_0042</name>
</gene>
<dbReference type="SUPFAM" id="SSF103190">
    <property type="entry name" value="Sensory domain-like"/>
    <property type="match status" value="1"/>
</dbReference>
<dbReference type="InterPro" id="IPR033479">
    <property type="entry name" value="dCache_1"/>
</dbReference>
<evidence type="ECO:0000256" key="9">
    <source>
        <dbReference type="SAM" id="Phobius"/>
    </source>
</evidence>
<dbReference type="Proteomes" id="UP000503264">
    <property type="component" value="Chromosome"/>
</dbReference>
<evidence type="ECO:0000256" key="2">
    <source>
        <dbReference type="ARBA" id="ARBA00022475"/>
    </source>
</evidence>
<dbReference type="Gene3D" id="1.20.120.1530">
    <property type="match status" value="1"/>
</dbReference>
<comment type="subcellular location">
    <subcellularLocation>
        <location evidence="1">Cell membrane</location>
        <topology evidence="1">Multi-pass membrane protein</topology>
    </subcellularLocation>
</comment>
<proteinExistence type="predicted"/>
<dbReference type="Pfam" id="PF00015">
    <property type="entry name" value="MCPsignal"/>
    <property type="match status" value="1"/>
</dbReference>